<dbReference type="EMBL" id="JBDODL010000116">
    <property type="protein sequence ID" value="MES1918742.1"/>
    <property type="molecule type" value="Genomic_DNA"/>
</dbReference>
<sequence>MLKMLLMKRFVGAGKKVMINNRKKLHFRLFSKKSLKSILKSPKQTTKRNLSKSEISGIRKSIVWYLIVLLWLAYFRLVLVETNFYEFALTYLAEKRVEKIQISDKAAFVLIKKESDLSQDEILSNLRKVKNIFDEKIHKERKIFYKRGSFVHKPLRLQGKYHVSFKIDDKQSFQKYMNYLQNAIFDKNEDKIVVEDL</sequence>
<evidence type="ECO:0000313" key="2">
    <source>
        <dbReference type="EMBL" id="MES1918742.1"/>
    </source>
</evidence>
<name>A0ABV2AHK9_9EUKA</name>
<evidence type="ECO:0000256" key="1">
    <source>
        <dbReference type="SAM" id="Phobius"/>
    </source>
</evidence>
<dbReference type="Proteomes" id="UP001439008">
    <property type="component" value="Unassembled WGS sequence"/>
</dbReference>
<evidence type="ECO:0000313" key="3">
    <source>
        <dbReference type="Proteomes" id="UP001439008"/>
    </source>
</evidence>
<proteinExistence type="predicted"/>
<keyword evidence="1" id="KW-0812">Transmembrane</keyword>
<protein>
    <submittedName>
        <fullName evidence="2">Uncharacterized protein</fullName>
    </submittedName>
</protein>
<keyword evidence="3" id="KW-1185">Reference proteome</keyword>
<gene>
    <name evidence="2" type="ORF">MHBO_000657</name>
</gene>
<reference evidence="2 3" key="1">
    <citation type="journal article" date="2024" name="BMC Biol.">
        <title>Comparative genomics of Ascetosporea gives new insight into the evolutionary basis for animal parasitism in Rhizaria.</title>
        <authorList>
            <person name="Hiltunen Thoren M."/>
            <person name="Onut-Brannstrom I."/>
            <person name="Alfjorden A."/>
            <person name="Peckova H."/>
            <person name="Swords F."/>
            <person name="Hooper C."/>
            <person name="Holzer A.S."/>
            <person name="Bass D."/>
            <person name="Burki F."/>
        </authorList>
    </citation>
    <scope>NUCLEOTIDE SEQUENCE [LARGE SCALE GENOMIC DNA]</scope>
    <source>
        <strain evidence="2">20-A016</strain>
    </source>
</reference>
<keyword evidence="1" id="KW-0472">Membrane</keyword>
<accession>A0ABV2AHK9</accession>
<feature type="transmembrane region" description="Helical" evidence="1">
    <location>
        <begin position="62"/>
        <end position="79"/>
    </location>
</feature>
<organism evidence="2 3">
    <name type="scientific">Bonamia ostreae</name>
    <dbReference type="NCBI Taxonomy" id="126728"/>
    <lineage>
        <taxon>Eukaryota</taxon>
        <taxon>Sar</taxon>
        <taxon>Rhizaria</taxon>
        <taxon>Endomyxa</taxon>
        <taxon>Ascetosporea</taxon>
        <taxon>Haplosporida</taxon>
        <taxon>Bonamia</taxon>
    </lineage>
</organism>
<comment type="caution">
    <text evidence="2">The sequence shown here is derived from an EMBL/GenBank/DDBJ whole genome shotgun (WGS) entry which is preliminary data.</text>
</comment>
<keyword evidence="1" id="KW-1133">Transmembrane helix</keyword>